<comment type="caution">
    <text evidence="2">The sequence shown here is derived from an EMBL/GenBank/DDBJ whole genome shotgun (WGS) entry which is preliminary data.</text>
</comment>
<dbReference type="EMBL" id="JBFOLK010000003">
    <property type="protein sequence ID" value="KAL2526856.1"/>
    <property type="molecule type" value="Genomic_DNA"/>
</dbReference>
<dbReference type="Pfam" id="PF21325">
    <property type="entry name" value="SHPRH_helical-1st"/>
    <property type="match status" value="1"/>
</dbReference>
<dbReference type="Proteomes" id="UP001604336">
    <property type="component" value="Unassembled WGS sequence"/>
</dbReference>
<dbReference type="InterPro" id="IPR048686">
    <property type="entry name" value="SHPRH_helical_1st"/>
</dbReference>
<evidence type="ECO:0000259" key="1">
    <source>
        <dbReference type="Pfam" id="PF21325"/>
    </source>
</evidence>
<evidence type="ECO:0000313" key="2">
    <source>
        <dbReference type="EMBL" id="KAL2526856.1"/>
    </source>
</evidence>
<dbReference type="PANTHER" id="PTHR45865:SF1">
    <property type="entry name" value="E3 UBIQUITIN-PROTEIN LIGASE SHPRH"/>
    <property type="match status" value="1"/>
</dbReference>
<keyword evidence="3" id="KW-1185">Reference proteome</keyword>
<proteinExistence type="predicted"/>
<sequence>MMPERLLKVLRMTLGREKHQVLHHQILYLILSSAMWRLRSCLTHSLSFVRTCCHPQVGSSGLRSLQKSPMTMEEILSVLVGKTKVEGEDALRKLVVALNGLAAYNSFSMFQEALKKFFLGHVTLMKRLNVQQQGKKLLEMIPV</sequence>
<organism evidence="2 3">
    <name type="scientific">Abeliophyllum distichum</name>
    <dbReference type="NCBI Taxonomy" id="126358"/>
    <lineage>
        <taxon>Eukaryota</taxon>
        <taxon>Viridiplantae</taxon>
        <taxon>Streptophyta</taxon>
        <taxon>Embryophyta</taxon>
        <taxon>Tracheophyta</taxon>
        <taxon>Spermatophyta</taxon>
        <taxon>Magnoliopsida</taxon>
        <taxon>eudicotyledons</taxon>
        <taxon>Gunneridae</taxon>
        <taxon>Pentapetalae</taxon>
        <taxon>asterids</taxon>
        <taxon>lamiids</taxon>
        <taxon>Lamiales</taxon>
        <taxon>Oleaceae</taxon>
        <taxon>Forsythieae</taxon>
        <taxon>Abeliophyllum</taxon>
    </lineage>
</organism>
<dbReference type="AlphaFoldDB" id="A0ABD1UP74"/>
<gene>
    <name evidence="2" type="ORF">Adt_11910</name>
</gene>
<feature type="domain" description="E3 ubiquitin-protein ligase SHPRH first helical" evidence="1">
    <location>
        <begin position="72"/>
        <end position="105"/>
    </location>
</feature>
<protein>
    <submittedName>
        <fullName evidence="2">SNF2 domain-containing protein</fullName>
    </submittedName>
</protein>
<name>A0ABD1UP74_9LAMI</name>
<reference evidence="3" key="1">
    <citation type="submission" date="2024-07" db="EMBL/GenBank/DDBJ databases">
        <title>Two chromosome-level genome assemblies of Korean endemic species Abeliophyllum distichum and Forsythia ovata (Oleaceae).</title>
        <authorList>
            <person name="Jang H."/>
        </authorList>
    </citation>
    <scope>NUCLEOTIDE SEQUENCE [LARGE SCALE GENOMIC DNA]</scope>
</reference>
<accession>A0ABD1UP74</accession>
<evidence type="ECO:0000313" key="3">
    <source>
        <dbReference type="Proteomes" id="UP001604336"/>
    </source>
</evidence>
<dbReference type="InterPro" id="IPR052583">
    <property type="entry name" value="ATP-helicase/E3_Ub-Ligase"/>
</dbReference>
<dbReference type="PANTHER" id="PTHR45865">
    <property type="entry name" value="E3 UBIQUITIN-PROTEIN LIGASE SHPRH FAMILY MEMBER"/>
    <property type="match status" value="1"/>
</dbReference>